<dbReference type="PANTHER" id="PTHR14659">
    <property type="entry name" value="ALPHA- AND GAMMA-ADAPTIN-BINDING PROTEIN P34"/>
    <property type="match status" value="1"/>
</dbReference>
<feature type="region of interest" description="Disordered" evidence="1">
    <location>
        <begin position="1"/>
        <end position="20"/>
    </location>
</feature>
<evidence type="ECO:0000313" key="3">
    <source>
        <dbReference type="Proteomes" id="UP000007241"/>
    </source>
</evidence>
<evidence type="ECO:0000256" key="1">
    <source>
        <dbReference type="SAM" id="MobiDB-lite"/>
    </source>
</evidence>
<keyword evidence="3" id="KW-1185">Reference proteome</keyword>
<dbReference type="GeneID" id="18242161"/>
<name>F4NRV2_BATDJ</name>
<dbReference type="EMBL" id="GL882879">
    <property type="protein sequence ID" value="EGF82961.1"/>
    <property type="molecule type" value="Genomic_DNA"/>
</dbReference>
<accession>F4NRV2</accession>
<dbReference type="AlphaFoldDB" id="F4NRV2"/>
<dbReference type="InParanoid" id="F4NRV2"/>
<dbReference type="HOGENOM" id="CLU_771554_0_0_1"/>
<dbReference type="RefSeq" id="XP_006675926.1">
    <property type="nucleotide sequence ID" value="XM_006675863.1"/>
</dbReference>
<dbReference type="Proteomes" id="UP000007241">
    <property type="component" value="Unassembled WGS sequence"/>
</dbReference>
<gene>
    <name evidence="2" type="ORF">BATDEDRAFT_85681</name>
</gene>
<reference evidence="2 3" key="1">
    <citation type="submission" date="2009-12" db="EMBL/GenBank/DDBJ databases">
        <title>The draft genome of Batrachochytrium dendrobatidis.</title>
        <authorList>
            <consortium name="US DOE Joint Genome Institute (JGI-PGF)"/>
            <person name="Kuo A."/>
            <person name="Salamov A."/>
            <person name="Schmutz J."/>
            <person name="Lucas S."/>
            <person name="Pitluck S."/>
            <person name="Rosenblum E."/>
            <person name="Stajich J."/>
            <person name="Eisen M."/>
            <person name="Grigoriev I.V."/>
        </authorList>
    </citation>
    <scope>NUCLEOTIDE SEQUENCE [LARGE SCALE GENOMIC DNA]</scope>
    <source>
        <strain evidence="3">JAM81 / FGSC 10211</strain>
    </source>
</reference>
<dbReference type="OrthoDB" id="10261384at2759"/>
<protein>
    <submittedName>
        <fullName evidence="2">Uncharacterized protein</fullName>
    </submittedName>
</protein>
<dbReference type="OMA" id="NEASHSF"/>
<feature type="compositionally biased region" description="Low complexity" evidence="1">
    <location>
        <begin position="1"/>
        <end position="16"/>
    </location>
</feature>
<dbReference type="Pfam" id="PF10199">
    <property type="entry name" value="Adaptin_binding"/>
    <property type="match status" value="1"/>
</dbReference>
<dbReference type="PANTHER" id="PTHR14659:SF1">
    <property type="entry name" value="ALPHA- AND GAMMA-ADAPTIN-BINDING PROTEIN P34"/>
    <property type="match status" value="1"/>
</dbReference>
<dbReference type="STRING" id="684364.F4NRV2"/>
<organism evidence="2 3">
    <name type="scientific">Batrachochytrium dendrobatidis (strain JAM81 / FGSC 10211)</name>
    <name type="common">Frog chytrid fungus</name>
    <dbReference type="NCBI Taxonomy" id="684364"/>
    <lineage>
        <taxon>Eukaryota</taxon>
        <taxon>Fungi</taxon>
        <taxon>Fungi incertae sedis</taxon>
        <taxon>Chytridiomycota</taxon>
        <taxon>Chytridiomycota incertae sedis</taxon>
        <taxon>Chytridiomycetes</taxon>
        <taxon>Rhizophydiales</taxon>
        <taxon>Rhizophydiales incertae sedis</taxon>
        <taxon>Batrachochytrium</taxon>
    </lineage>
</organism>
<evidence type="ECO:0000313" key="2">
    <source>
        <dbReference type="EMBL" id="EGF82961.1"/>
    </source>
</evidence>
<sequence>MLQGSSINSSSASITSETQENDAGIKNRILMMGGDSEHERLALVQEIMQRIASKPVEPISTWHALATHYPSQSDPIPETDQVESLVYANIDTKYYQAEVAFQISMEQPWLDTYTEDTRNFGSDELCRGNIDAIVYVADKTQSIDQLYQILEWMKAYTMEFDTNISLLVVNDFAADVFDSQTELDEKCLDAGVELIVWTPLPLVDPLVATDPTSTLTSRALGSLLNADGNMGEEVTGLDRILEVLSINMWDGLKRKDEINFTGNNEGKGTISPPEQIINPSNDNFGAYTMADVDDLSKQLFGDMADEDGFERTLETLQKLRLQGEGMSEADRRTLAEKVALAFQLQLAAESDEENEYKRA</sequence>
<dbReference type="Gene3D" id="3.40.50.11960">
    <property type="match status" value="1"/>
</dbReference>
<proteinExistence type="predicted"/>
<dbReference type="InterPro" id="IPR019341">
    <property type="entry name" value="Alpha/Gamma-adaptin-bd_p34"/>
</dbReference>